<protein>
    <submittedName>
        <fullName evidence="5">Uncharacterized protein</fullName>
    </submittedName>
</protein>
<dbReference type="Pfam" id="PF12796">
    <property type="entry name" value="Ank_2"/>
    <property type="match status" value="1"/>
</dbReference>
<keyword evidence="1" id="KW-0677">Repeat</keyword>
<sequence>MQLLLRGGAAVDALNTDRASPLHFAAQRGHLEACALLLDYGAKLNIQTSKGNTPLHYAAFFGRVEIARELIRRGADAALPNAFGKLAGMDCLRTVAEEDRKRVKEVLAQAANAAAGGGAAAAAAAAAAEQRGGAAAGATAPAAVDLQREVDGLQLTVRGKDREIARLAARVEALEEQLRAQYDRDSDVADSDSDDGRRLPPPLPPQQLQSARGHYCHKGAAGRSGVRAAALSRVPHHAMAADGTALPVDGLQLTVRGKDREIARLAARVEALEEQLRAQYDRDSDVADSDSDDGRRLPPPLPPQQLQSA</sequence>
<dbReference type="Proteomes" id="UP000664859">
    <property type="component" value="Unassembled WGS sequence"/>
</dbReference>
<feature type="region of interest" description="Disordered" evidence="4">
    <location>
        <begin position="276"/>
        <end position="309"/>
    </location>
</feature>
<organism evidence="5 6">
    <name type="scientific">Tribonema minus</name>
    <dbReference type="NCBI Taxonomy" id="303371"/>
    <lineage>
        <taxon>Eukaryota</taxon>
        <taxon>Sar</taxon>
        <taxon>Stramenopiles</taxon>
        <taxon>Ochrophyta</taxon>
        <taxon>PX clade</taxon>
        <taxon>Xanthophyceae</taxon>
        <taxon>Tribonematales</taxon>
        <taxon>Tribonemataceae</taxon>
        <taxon>Tribonema</taxon>
    </lineage>
</organism>
<evidence type="ECO:0000256" key="1">
    <source>
        <dbReference type="ARBA" id="ARBA00022737"/>
    </source>
</evidence>
<gene>
    <name evidence="5" type="ORF">JKP88DRAFT_275642</name>
</gene>
<evidence type="ECO:0000256" key="3">
    <source>
        <dbReference type="PROSITE-ProRule" id="PRU00023"/>
    </source>
</evidence>
<dbReference type="OrthoDB" id="159630at2759"/>
<evidence type="ECO:0000313" key="6">
    <source>
        <dbReference type="Proteomes" id="UP000664859"/>
    </source>
</evidence>
<dbReference type="AlphaFoldDB" id="A0A835ZBM1"/>
<dbReference type="InterPro" id="IPR002110">
    <property type="entry name" value="Ankyrin_rpt"/>
</dbReference>
<name>A0A835ZBM1_9STRA</name>
<evidence type="ECO:0000256" key="4">
    <source>
        <dbReference type="SAM" id="MobiDB-lite"/>
    </source>
</evidence>
<accession>A0A835ZBM1</accession>
<feature type="repeat" description="ANK" evidence="3">
    <location>
        <begin position="50"/>
        <end position="82"/>
    </location>
</feature>
<dbReference type="InterPro" id="IPR036770">
    <property type="entry name" value="Ankyrin_rpt-contain_sf"/>
</dbReference>
<keyword evidence="2 3" id="KW-0040">ANK repeat</keyword>
<dbReference type="PROSITE" id="PS50088">
    <property type="entry name" value="ANK_REPEAT"/>
    <property type="match status" value="2"/>
</dbReference>
<dbReference type="SMART" id="SM00248">
    <property type="entry name" value="ANK"/>
    <property type="match status" value="2"/>
</dbReference>
<dbReference type="EMBL" id="JAFCMP010000057">
    <property type="protein sequence ID" value="KAG5189172.1"/>
    <property type="molecule type" value="Genomic_DNA"/>
</dbReference>
<dbReference type="PANTHER" id="PTHR24171">
    <property type="entry name" value="ANKYRIN REPEAT DOMAIN-CONTAINING PROTEIN 39-RELATED"/>
    <property type="match status" value="1"/>
</dbReference>
<feature type="compositionally biased region" description="Basic and acidic residues" evidence="4">
    <location>
        <begin position="276"/>
        <end position="285"/>
    </location>
</feature>
<keyword evidence="6" id="KW-1185">Reference proteome</keyword>
<reference evidence="5" key="1">
    <citation type="submission" date="2021-02" db="EMBL/GenBank/DDBJ databases">
        <title>First Annotated Genome of the Yellow-green Alga Tribonema minus.</title>
        <authorList>
            <person name="Mahan K.M."/>
        </authorList>
    </citation>
    <scope>NUCLEOTIDE SEQUENCE</scope>
    <source>
        <strain evidence="5">UTEX B ZZ1240</strain>
    </source>
</reference>
<dbReference type="SUPFAM" id="SSF48403">
    <property type="entry name" value="Ankyrin repeat"/>
    <property type="match status" value="1"/>
</dbReference>
<evidence type="ECO:0000313" key="5">
    <source>
        <dbReference type="EMBL" id="KAG5189172.1"/>
    </source>
</evidence>
<evidence type="ECO:0000256" key="2">
    <source>
        <dbReference type="ARBA" id="ARBA00023043"/>
    </source>
</evidence>
<proteinExistence type="predicted"/>
<feature type="region of interest" description="Disordered" evidence="4">
    <location>
        <begin position="181"/>
        <end position="211"/>
    </location>
</feature>
<dbReference type="Gene3D" id="1.25.40.20">
    <property type="entry name" value="Ankyrin repeat-containing domain"/>
    <property type="match status" value="2"/>
</dbReference>
<feature type="repeat" description="ANK" evidence="3">
    <location>
        <begin position="17"/>
        <end position="49"/>
    </location>
</feature>
<dbReference type="PROSITE" id="PS50297">
    <property type="entry name" value="ANK_REP_REGION"/>
    <property type="match status" value="2"/>
</dbReference>
<comment type="caution">
    <text evidence="5">The sequence shown here is derived from an EMBL/GenBank/DDBJ whole genome shotgun (WGS) entry which is preliminary data.</text>
</comment>